<sequence>MDTEVARGIKKKQVKNEEATMESDDTEGDIADYFLAARALASIAKDIDHTHTESRKAKRQHDDMSIHSAAFKFYDEHRDDYQDLEGILNRLQAGKDLGTDRTWLKAYLKFLYSDFLRQYQGTIVTTPIAASAMAFREAFRPDLVLMDEAGTMHELTTLVPIAFFDPHHPDSFHKLG</sequence>
<gene>
    <name evidence="1" type="ORF">NM208_g11661</name>
</gene>
<dbReference type="Proteomes" id="UP001148629">
    <property type="component" value="Unassembled WGS sequence"/>
</dbReference>
<name>A0ACC1RRP7_9HYPO</name>
<evidence type="ECO:0000313" key="1">
    <source>
        <dbReference type="EMBL" id="KAJ3525388.1"/>
    </source>
</evidence>
<dbReference type="EMBL" id="JANRMS010001918">
    <property type="protein sequence ID" value="KAJ3525388.1"/>
    <property type="molecule type" value="Genomic_DNA"/>
</dbReference>
<comment type="caution">
    <text evidence="1">The sequence shown here is derived from an EMBL/GenBank/DDBJ whole genome shotgun (WGS) entry which is preliminary data.</text>
</comment>
<protein>
    <submittedName>
        <fullName evidence="1">Uncharacterized protein</fullName>
    </submittedName>
</protein>
<proteinExistence type="predicted"/>
<accession>A0ACC1RRP7</accession>
<keyword evidence="2" id="KW-1185">Reference proteome</keyword>
<reference evidence="1" key="1">
    <citation type="submission" date="2022-08" db="EMBL/GenBank/DDBJ databases">
        <title>Genome Sequence of Fusarium decemcellulare.</title>
        <authorList>
            <person name="Buettner E."/>
        </authorList>
    </citation>
    <scope>NUCLEOTIDE SEQUENCE</scope>
    <source>
        <strain evidence="1">Babe19</strain>
    </source>
</reference>
<evidence type="ECO:0000313" key="2">
    <source>
        <dbReference type="Proteomes" id="UP001148629"/>
    </source>
</evidence>
<organism evidence="1 2">
    <name type="scientific">Fusarium decemcellulare</name>
    <dbReference type="NCBI Taxonomy" id="57161"/>
    <lineage>
        <taxon>Eukaryota</taxon>
        <taxon>Fungi</taxon>
        <taxon>Dikarya</taxon>
        <taxon>Ascomycota</taxon>
        <taxon>Pezizomycotina</taxon>
        <taxon>Sordariomycetes</taxon>
        <taxon>Hypocreomycetidae</taxon>
        <taxon>Hypocreales</taxon>
        <taxon>Nectriaceae</taxon>
        <taxon>Fusarium</taxon>
        <taxon>Fusarium decemcellulare species complex</taxon>
    </lineage>
</organism>